<gene>
    <name evidence="1" type="ORF">ACE1CI_22670</name>
</gene>
<organism evidence="1 2">
    <name type="scientific">Floridaenema flaviceps BLCC-F50</name>
    <dbReference type="NCBI Taxonomy" id="3153642"/>
    <lineage>
        <taxon>Bacteria</taxon>
        <taxon>Bacillati</taxon>
        <taxon>Cyanobacteriota</taxon>
        <taxon>Cyanophyceae</taxon>
        <taxon>Oscillatoriophycideae</taxon>
        <taxon>Aerosakkonematales</taxon>
        <taxon>Aerosakkonemataceae</taxon>
        <taxon>Floridanema</taxon>
        <taxon>Floridanema flaviceps</taxon>
    </lineage>
</organism>
<proteinExistence type="predicted"/>
<accession>A0ABV4XVG7</accession>
<dbReference type="Proteomes" id="UP001576784">
    <property type="component" value="Unassembled WGS sequence"/>
</dbReference>
<reference evidence="1 2" key="1">
    <citation type="submission" date="2024-09" db="EMBL/GenBank/DDBJ databases">
        <title>Floridaenema gen nov. (Aerosakkonemataceae, Aerosakkonematales ord. nov., Cyanobacteria) from benthic tropical and subtropical fresh waters, with the description of four new species.</title>
        <authorList>
            <person name="Moretto J.A."/>
            <person name="Berthold D.E."/>
            <person name="Lefler F.W."/>
            <person name="Huang I.-S."/>
            <person name="Laughinghouse H. IV."/>
        </authorList>
    </citation>
    <scope>NUCLEOTIDE SEQUENCE [LARGE SCALE GENOMIC DNA]</scope>
    <source>
        <strain evidence="1 2">BLCC-F50</strain>
    </source>
</reference>
<comment type="caution">
    <text evidence="1">The sequence shown here is derived from an EMBL/GenBank/DDBJ whole genome shotgun (WGS) entry which is preliminary data.</text>
</comment>
<protein>
    <submittedName>
        <fullName evidence="1">Uncharacterized protein</fullName>
    </submittedName>
</protein>
<keyword evidence="2" id="KW-1185">Reference proteome</keyword>
<evidence type="ECO:0000313" key="2">
    <source>
        <dbReference type="Proteomes" id="UP001576784"/>
    </source>
</evidence>
<sequence length="49" mass="5562">MAKFEYLQTLVCQEMTNYKVKRVIGNQAKLQVLASTITYSPERPGKING</sequence>
<name>A0ABV4XVG7_9CYAN</name>
<dbReference type="RefSeq" id="WP_413265357.1">
    <property type="nucleotide sequence ID" value="NZ_JBHFNR010000167.1"/>
</dbReference>
<evidence type="ECO:0000313" key="1">
    <source>
        <dbReference type="EMBL" id="MFB2895721.1"/>
    </source>
</evidence>
<dbReference type="EMBL" id="JBHFNR010000167">
    <property type="protein sequence ID" value="MFB2895721.1"/>
    <property type="molecule type" value="Genomic_DNA"/>
</dbReference>